<sequence length="120" mass="13285">MNWDKHATVEYARRHAGSSSQKKCAHFVSNAIRAGGANLHNTHHAKDMASNLYAAGFRPVSGAPREGDVAVIQPIPGHPSGHACIYDGRGTWYSDYKQHSMYPGSTWSKAEPAYQLYRRD</sequence>
<evidence type="ECO:0000313" key="1">
    <source>
        <dbReference type="EMBL" id="RSC18176.1"/>
    </source>
</evidence>
<reference evidence="2" key="1">
    <citation type="submission" date="2018-10" db="EMBL/GenBank/DDBJ databases">
        <title>FDA dAtabase for Regulatory Grade micrObial Sequences (FDA-ARGOS): Supporting development and validation of Infectious Disease Dx tests.</title>
        <authorList>
            <person name="Goldberg B."/>
            <person name="Campos J."/>
            <person name="Tallon L."/>
            <person name="Sadzewicz L."/>
            <person name="Zhao X."/>
            <person name="Vavikolanu K."/>
            <person name="Mehta A."/>
            <person name="Aluvathingal J."/>
            <person name="Nadendla S."/>
            <person name="Geyer C."/>
            <person name="Nandy P."/>
            <person name="Yan Y."/>
            <person name="Sichtig H."/>
        </authorList>
    </citation>
    <scope>NUCLEOTIDE SEQUENCE [LARGE SCALE GENOMIC DNA]</scope>
    <source>
        <strain evidence="2">FDAARGOS_526</strain>
    </source>
</reference>
<dbReference type="Proteomes" id="UP000282299">
    <property type="component" value="Unassembled WGS sequence"/>
</dbReference>
<dbReference type="AlphaFoldDB" id="A0AAQ0V806"/>
<organism evidence="1 2">
    <name type="scientific">Citrobacter koseri</name>
    <name type="common">Citrobacter diversus</name>
    <dbReference type="NCBI Taxonomy" id="545"/>
    <lineage>
        <taxon>Bacteria</taxon>
        <taxon>Pseudomonadati</taxon>
        <taxon>Pseudomonadota</taxon>
        <taxon>Gammaproteobacteria</taxon>
        <taxon>Enterobacterales</taxon>
        <taxon>Enterobacteriaceae</taxon>
        <taxon>Citrobacter</taxon>
    </lineage>
</organism>
<dbReference type="EMBL" id="RKIT01000002">
    <property type="protein sequence ID" value="RSC18176.1"/>
    <property type="molecule type" value="Genomic_DNA"/>
</dbReference>
<proteinExistence type="predicted"/>
<evidence type="ECO:0000313" key="2">
    <source>
        <dbReference type="Proteomes" id="UP000282299"/>
    </source>
</evidence>
<protein>
    <submittedName>
        <fullName evidence="1">CHAP domain-containing protein</fullName>
    </submittedName>
</protein>
<dbReference type="Gene3D" id="3.90.1720.10">
    <property type="entry name" value="endopeptidase domain like (from Nostoc punctiforme)"/>
    <property type="match status" value="1"/>
</dbReference>
<gene>
    <name evidence="1" type="ORF">EGS84_15165</name>
</gene>
<name>A0AAQ0V806_CITKO</name>
<comment type="caution">
    <text evidence="1">The sequence shown here is derived from an EMBL/GenBank/DDBJ whole genome shotgun (WGS) entry which is preliminary data.</text>
</comment>
<accession>A0AAQ0V806</accession>